<comment type="subcellular location">
    <subcellularLocation>
        <location evidence="1">Cell membrane</location>
        <topology evidence="1">Multi-pass membrane protein</topology>
    </subcellularLocation>
</comment>
<feature type="transmembrane region" description="Helical" evidence="7">
    <location>
        <begin position="12"/>
        <end position="33"/>
    </location>
</feature>
<evidence type="ECO:0000256" key="4">
    <source>
        <dbReference type="ARBA" id="ARBA00022692"/>
    </source>
</evidence>
<feature type="transmembrane region" description="Helical" evidence="7">
    <location>
        <begin position="78"/>
        <end position="104"/>
    </location>
</feature>
<keyword evidence="2" id="KW-0813">Transport</keyword>
<protein>
    <submittedName>
        <fullName evidence="8">Dicarboxylate/amino acid:cation symporter</fullName>
    </submittedName>
</protein>
<dbReference type="Proteomes" id="UP001597509">
    <property type="component" value="Unassembled WGS sequence"/>
</dbReference>
<dbReference type="SUPFAM" id="SSF118215">
    <property type="entry name" value="Proton glutamate symport protein"/>
    <property type="match status" value="1"/>
</dbReference>
<evidence type="ECO:0000256" key="5">
    <source>
        <dbReference type="ARBA" id="ARBA00022989"/>
    </source>
</evidence>
<dbReference type="PANTHER" id="PTHR42865">
    <property type="entry name" value="PROTON/GLUTAMATE-ASPARTATE SYMPORTER"/>
    <property type="match status" value="1"/>
</dbReference>
<keyword evidence="6 7" id="KW-0472">Membrane</keyword>
<feature type="transmembrane region" description="Helical" evidence="7">
    <location>
        <begin position="328"/>
        <end position="348"/>
    </location>
</feature>
<organism evidence="8 9">
    <name type="scientific">Sphingobacterium anhuiense</name>
    <dbReference type="NCBI Taxonomy" id="493780"/>
    <lineage>
        <taxon>Bacteria</taxon>
        <taxon>Pseudomonadati</taxon>
        <taxon>Bacteroidota</taxon>
        <taxon>Sphingobacteriia</taxon>
        <taxon>Sphingobacteriales</taxon>
        <taxon>Sphingobacteriaceae</taxon>
        <taxon>Sphingobacterium</taxon>
    </lineage>
</organism>
<comment type="caution">
    <text evidence="8">The sequence shown here is derived from an EMBL/GenBank/DDBJ whole genome shotgun (WGS) entry which is preliminary data.</text>
</comment>
<feature type="transmembrane region" description="Helical" evidence="7">
    <location>
        <begin position="368"/>
        <end position="386"/>
    </location>
</feature>
<feature type="transmembrane region" description="Helical" evidence="7">
    <location>
        <begin position="45"/>
        <end position="66"/>
    </location>
</feature>
<evidence type="ECO:0000256" key="7">
    <source>
        <dbReference type="SAM" id="Phobius"/>
    </source>
</evidence>
<gene>
    <name evidence="8" type="ORF">ACFS6I_23085</name>
</gene>
<dbReference type="Gene3D" id="1.10.3860.10">
    <property type="entry name" value="Sodium:dicarboxylate symporter"/>
    <property type="match status" value="1"/>
</dbReference>
<evidence type="ECO:0000256" key="2">
    <source>
        <dbReference type="ARBA" id="ARBA00022448"/>
    </source>
</evidence>
<dbReference type="PANTHER" id="PTHR42865:SF7">
    <property type="entry name" value="PROTON_GLUTAMATE-ASPARTATE SYMPORTER"/>
    <property type="match status" value="1"/>
</dbReference>
<accession>A0ABW5Z3F5</accession>
<feature type="transmembrane region" description="Helical" evidence="7">
    <location>
        <begin position="224"/>
        <end position="244"/>
    </location>
</feature>
<reference evidence="9" key="1">
    <citation type="journal article" date="2019" name="Int. J. Syst. Evol. Microbiol.">
        <title>The Global Catalogue of Microorganisms (GCM) 10K type strain sequencing project: providing services to taxonomists for standard genome sequencing and annotation.</title>
        <authorList>
            <consortium name="The Broad Institute Genomics Platform"/>
            <consortium name="The Broad Institute Genome Sequencing Center for Infectious Disease"/>
            <person name="Wu L."/>
            <person name="Ma J."/>
        </authorList>
    </citation>
    <scope>NUCLEOTIDE SEQUENCE [LARGE SCALE GENOMIC DNA]</scope>
    <source>
        <strain evidence="9">KCTC 22209</strain>
    </source>
</reference>
<dbReference type="Pfam" id="PF00375">
    <property type="entry name" value="SDF"/>
    <property type="match status" value="1"/>
</dbReference>
<sequence length="416" mass="44505">MTYSTNIFLQNYGSIILLIVGILVGSILGIYLPNIVPYIKPIGDIFLNLLFVAVIPLVFFAISSSVANIEGTNQLGKIIGAMTGVFLMGVLISACATIAVLYFFPLDAPMVPTGSELLDNNPDDTWSDKMVRFLTVSEFGKLLSRENMLALVIFSFLVGIATRKSSAVAQPFLSFLNAGNEVMKNLLILIMKISPIGLGAYFAYQVSSLGPQLFGFYAKPLGLYYLFGTCYFFVGFTVFAFIANGKYGITSYWKNNIVPTLTALGSCSSLATMPANLLAAKKIGVPDTIANVVIPLGTTLHKQGSSISSIFKIYVAFLLIGKDFFDPMTLVMSLGITVLVSVVAGGIPNGGYIGEMLMISVLDLPIEAVPAVMIIGTLVDPLATILNSTGDTVASMLVTKFTGNKYQVVTAEVLKS</sequence>
<dbReference type="PRINTS" id="PR00173">
    <property type="entry name" value="EDTRNSPORT"/>
</dbReference>
<name>A0ABW5Z3F5_9SPHI</name>
<keyword evidence="4 7" id="KW-0812">Transmembrane</keyword>
<feature type="transmembrane region" description="Helical" evidence="7">
    <location>
        <begin position="186"/>
        <end position="204"/>
    </location>
</feature>
<proteinExistence type="predicted"/>
<dbReference type="RefSeq" id="WP_380924083.1">
    <property type="nucleotide sequence ID" value="NZ_JBHUPE010000018.1"/>
</dbReference>
<evidence type="ECO:0000313" key="9">
    <source>
        <dbReference type="Proteomes" id="UP001597509"/>
    </source>
</evidence>
<evidence type="ECO:0000256" key="1">
    <source>
        <dbReference type="ARBA" id="ARBA00004651"/>
    </source>
</evidence>
<dbReference type="InterPro" id="IPR036458">
    <property type="entry name" value="Na:dicarbo_symporter_sf"/>
</dbReference>
<dbReference type="InterPro" id="IPR001991">
    <property type="entry name" value="Na-dicarboxylate_symporter"/>
</dbReference>
<evidence type="ECO:0000256" key="3">
    <source>
        <dbReference type="ARBA" id="ARBA00022475"/>
    </source>
</evidence>
<dbReference type="EMBL" id="JBHUPE010000018">
    <property type="protein sequence ID" value="MFD2906826.1"/>
    <property type="molecule type" value="Genomic_DNA"/>
</dbReference>
<keyword evidence="3" id="KW-1003">Cell membrane</keyword>
<evidence type="ECO:0000256" key="6">
    <source>
        <dbReference type="ARBA" id="ARBA00023136"/>
    </source>
</evidence>
<feature type="transmembrane region" description="Helical" evidence="7">
    <location>
        <begin position="148"/>
        <end position="165"/>
    </location>
</feature>
<evidence type="ECO:0000313" key="8">
    <source>
        <dbReference type="EMBL" id="MFD2906826.1"/>
    </source>
</evidence>
<keyword evidence="9" id="KW-1185">Reference proteome</keyword>
<keyword evidence="5 7" id="KW-1133">Transmembrane helix</keyword>